<comment type="caution">
    <text evidence="4">The sequence shown here is derived from an EMBL/GenBank/DDBJ whole genome shotgun (WGS) entry which is preliminary data.</text>
</comment>
<proteinExistence type="predicted"/>
<dbReference type="InterPro" id="IPR050223">
    <property type="entry name" value="D-isomer_2-hydroxyacid_DH"/>
</dbReference>
<keyword evidence="2" id="KW-0520">NAD</keyword>
<dbReference type="Pfam" id="PF02826">
    <property type="entry name" value="2-Hacid_dh_C"/>
    <property type="match status" value="1"/>
</dbReference>
<name>A0ABV6RVE7_9GAMM</name>
<accession>A0ABV6RVE7</accession>
<evidence type="ECO:0000256" key="2">
    <source>
        <dbReference type="ARBA" id="ARBA00023027"/>
    </source>
</evidence>
<dbReference type="PANTHER" id="PTHR10996">
    <property type="entry name" value="2-HYDROXYACID DEHYDROGENASE-RELATED"/>
    <property type="match status" value="1"/>
</dbReference>
<dbReference type="EMBL" id="JBHLTG010000005">
    <property type="protein sequence ID" value="MFC0680412.1"/>
    <property type="molecule type" value="Genomic_DNA"/>
</dbReference>
<dbReference type="RefSeq" id="WP_386672119.1">
    <property type="nucleotide sequence ID" value="NZ_JBHLTG010000005.1"/>
</dbReference>
<protein>
    <submittedName>
        <fullName evidence="4">NAD(P)-dependent oxidoreductase</fullName>
    </submittedName>
</protein>
<dbReference type="SUPFAM" id="SSF51735">
    <property type="entry name" value="NAD(P)-binding Rossmann-fold domains"/>
    <property type="match status" value="1"/>
</dbReference>
<dbReference type="SUPFAM" id="SSF52283">
    <property type="entry name" value="Formate/glycerate dehydrogenase catalytic domain-like"/>
    <property type="match status" value="1"/>
</dbReference>
<dbReference type="PANTHER" id="PTHR10996:SF178">
    <property type="entry name" value="2-HYDROXYACID DEHYDROGENASE YGL185C-RELATED"/>
    <property type="match status" value="1"/>
</dbReference>
<evidence type="ECO:0000313" key="5">
    <source>
        <dbReference type="Proteomes" id="UP001589896"/>
    </source>
</evidence>
<reference evidence="4 5" key="1">
    <citation type="submission" date="2024-09" db="EMBL/GenBank/DDBJ databases">
        <authorList>
            <person name="Sun Q."/>
            <person name="Mori K."/>
        </authorList>
    </citation>
    <scope>NUCLEOTIDE SEQUENCE [LARGE SCALE GENOMIC DNA]</scope>
    <source>
        <strain evidence="4 5">KCTC 23076</strain>
    </source>
</reference>
<keyword evidence="5" id="KW-1185">Reference proteome</keyword>
<evidence type="ECO:0000256" key="1">
    <source>
        <dbReference type="ARBA" id="ARBA00023002"/>
    </source>
</evidence>
<dbReference type="Gene3D" id="3.40.50.720">
    <property type="entry name" value="NAD(P)-binding Rossmann-like Domain"/>
    <property type="match status" value="2"/>
</dbReference>
<feature type="domain" description="D-isomer specific 2-hydroxyacid dehydrogenase NAD-binding" evidence="3">
    <location>
        <begin position="116"/>
        <end position="293"/>
    </location>
</feature>
<evidence type="ECO:0000313" key="4">
    <source>
        <dbReference type="EMBL" id="MFC0680412.1"/>
    </source>
</evidence>
<dbReference type="InterPro" id="IPR006140">
    <property type="entry name" value="D-isomer_DH_NAD-bd"/>
</dbReference>
<dbReference type="InterPro" id="IPR036291">
    <property type="entry name" value="NAD(P)-bd_dom_sf"/>
</dbReference>
<dbReference type="Proteomes" id="UP001589896">
    <property type="component" value="Unassembled WGS sequence"/>
</dbReference>
<organism evidence="4 5">
    <name type="scientific">Lysobacter korlensis</name>
    <dbReference type="NCBI Taxonomy" id="553636"/>
    <lineage>
        <taxon>Bacteria</taxon>
        <taxon>Pseudomonadati</taxon>
        <taxon>Pseudomonadota</taxon>
        <taxon>Gammaproteobacteria</taxon>
        <taxon>Lysobacterales</taxon>
        <taxon>Lysobacteraceae</taxon>
        <taxon>Lysobacter</taxon>
    </lineage>
</organism>
<gene>
    <name evidence="4" type="ORF">ACFFGH_21480</name>
</gene>
<keyword evidence="1" id="KW-0560">Oxidoreductase</keyword>
<evidence type="ECO:0000259" key="3">
    <source>
        <dbReference type="Pfam" id="PF02826"/>
    </source>
</evidence>
<sequence>MQPKPRVVVDPHFWSMDRLFSPADRERLEQTVDVVWGRDEPMPVEEAIPELETAEAIVCTSWRYGEVGENFPDLRAIIDVSGGFPTALDYEACFTRGIHVLSAAPGFARQVAEMSLGLALACSRGIVSADRAMRAGTEQWLGAGNRDSFLLYGKPVGFLGFGSIAQALQPLLAPFGCRISAHDPWLGDGYLRRCGVEPVDLETLVSGSRVLFVLAAPSVENRALLSREVLERIQPGAVLVLISRAHVVDFDALTDLVSDGRFRAAIDVFPAEPPPLDHPIRRAEGAVLSPHRAGSVPEGFWELGELVVDDLEMLARGLPPRRLQPAAREVVRRLVHP</sequence>